<sequence>MRIINCDAPFYCHEGMWLITYIPELDRFHGSINLFYHRLGDELYNILDEDDYFDEDNYYITL</sequence>
<dbReference type="EMBL" id="AB231700">
    <property type="protein sequence ID" value="BAF36234.1"/>
    <property type="molecule type" value="Genomic_DNA"/>
</dbReference>
<evidence type="ECO:0000313" key="2">
    <source>
        <dbReference type="Proteomes" id="UP000001249"/>
    </source>
</evidence>
<keyword evidence="2" id="KW-1185">Reference proteome</keyword>
<dbReference type="GeneID" id="4484460"/>
<reference evidence="2" key="1">
    <citation type="journal article" date="2008" name="J. Bacteriol.">
        <title>Ma-LMM01 infecting toxic Microcystis aeruginosa illuminates diverse cyanophage genome strategies.</title>
        <authorList>
            <person name="Yoshida T."/>
            <person name="Nagasaki K."/>
            <person name="Takashima Y."/>
            <person name="Shirai Y."/>
            <person name="Tomaru Y."/>
            <person name="Takao Y."/>
            <person name="Sakamoto S."/>
            <person name="Hiroishi S."/>
            <person name="Ogata H."/>
        </authorList>
    </citation>
    <scope>NUCLEOTIDE SEQUENCE</scope>
</reference>
<dbReference type="KEGG" id="vg:4484460"/>
<dbReference type="RefSeq" id="YP_851157.1">
    <property type="nucleotide sequence ID" value="NC_008562.1"/>
</dbReference>
<accession>A0A7Q7</accession>
<dbReference type="Proteomes" id="UP000001249">
    <property type="component" value="Segment"/>
</dbReference>
<organism evidence="1 2">
    <name type="scientific">Microcystis phage LMM01</name>
    <dbReference type="NCBI Taxonomy" id="2856824"/>
    <lineage>
        <taxon>Viruses</taxon>
        <taxon>Duplodnaviria</taxon>
        <taxon>Heunggongvirae</taxon>
        <taxon>Uroviricota</taxon>
        <taxon>Caudoviricetes</taxon>
        <taxon>Fukuivirus</taxon>
        <taxon>Fukuivirus LMM01</taxon>
    </lineage>
</organism>
<proteinExistence type="predicted"/>
<protein>
    <submittedName>
        <fullName evidence="1">Uncharacterized protein</fullName>
    </submittedName>
</protein>
<evidence type="ECO:0000313" key="1">
    <source>
        <dbReference type="EMBL" id="BAF36234.1"/>
    </source>
</evidence>
<name>A0A7Q7_9CAUD</name>